<dbReference type="InterPro" id="IPR052444">
    <property type="entry name" value="Spz/Toll_ligand-like"/>
</dbReference>
<evidence type="ECO:0000256" key="2">
    <source>
        <dbReference type="ARBA" id="ARBA00023157"/>
    </source>
</evidence>
<dbReference type="AlphaFoldDB" id="A0A0A1WH61"/>
<dbReference type="PANTHER" id="PTHR23199">
    <property type="entry name" value="NEUROTROPHIN 1-RELATED"/>
    <property type="match status" value="1"/>
</dbReference>
<gene>
    <name evidence="6" type="primary">spz_6</name>
    <name evidence="6" type="ORF">g.56800</name>
</gene>
<evidence type="ECO:0000256" key="1">
    <source>
        <dbReference type="ARBA" id="ARBA00022729"/>
    </source>
</evidence>
<reference evidence="6" key="1">
    <citation type="submission" date="2014-11" db="EMBL/GenBank/DDBJ databases">
        <authorList>
            <person name="Geib S."/>
        </authorList>
    </citation>
    <scope>NUCLEOTIDE SEQUENCE</scope>
</reference>
<dbReference type="GO" id="GO:0045087">
    <property type="term" value="P:innate immune response"/>
    <property type="evidence" value="ECO:0007669"/>
    <property type="project" value="TreeGrafter"/>
</dbReference>
<keyword evidence="3" id="KW-0325">Glycoprotein</keyword>
<dbReference type="GO" id="GO:0005121">
    <property type="term" value="F:Toll binding"/>
    <property type="evidence" value="ECO:0007669"/>
    <property type="project" value="TreeGrafter"/>
</dbReference>
<evidence type="ECO:0000259" key="5">
    <source>
        <dbReference type="Pfam" id="PF16077"/>
    </source>
</evidence>
<evidence type="ECO:0000256" key="3">
    <source>
        <dbReference type="ARBA" id="ARBA00023180"/>
    </source>
</evidence>
<dbReference type="GO" id="GO:0005615">
    <property type="term" value="C:extracellular space"/>
    <property type="evidence" value="ECO:0007669"/>
    <property type="project" value="UniProtKB-ARBA"/>
</dbReference>
<organism evidence="6">
    <name type="scientific">Zeugodacus cucurbitae</name>
    <name type="common">Melon fruit fly</name>
    <name type="synonym">Bactrocera cucurbitae</name>
    <dbReference type="NCBI Taxonomy" id="28588"/>
    <lineage>
        <taxon>Eukaryota</taxon>
        <taxon>Metazoa</taxon>
        <taxon>Ecdysozoa</taxon>
        <taxon>Arthropoda</taxon>
        <taxon>Hexapoda</taxon>
        <taxon>Insecta</taxon>
        <taxon>Pterygota</taxon>
        <taxon>Neoptera</taxon>
        <taxon>Endopterygota</taxon>
        <taxon>Diptera</taxon>
        <taxon>Brachycera</taxon>
        <taxon>Muscomorpha</taxon>
        <taxon>Tephritoidea</taxon>
        <taxon>Tephritidae</taxon>
        <taxon>Zeugodacus</taxon>
        <taxon>Zeugodacus</taxon>
    </lineage>
</organism>
<sequence length="215" mass="24320">MALKLHLLVKMLTFLLLILQTNARPMADPSKNMLNKLKSIFKVGDGIMVYNTGTSNEALEDDEIVCAERRAGKSYCKEVDNYMEATRLDLVDPEQFEKFRAYFTDDMAMPQSIATRMEVDVAEKPSNTKTNVIYPEGAESMDAQWLLVVQHGEYKQGVLVEECKDVEENSTLPLEDTTNCKQNFIYHKLVVLVNGVMKEEMVKLPSNCDCSTSSN</sequence>
<dbReference type="SUPFAM" id="SSF57501">
    <property type="entry name" value="Cystine-knot cytokines"/>
    <property type="match status" value="1"/>
</dbReference>
<name>A0A0A1WH61_ZEUCU</name>
<feature type="chain" id="PRO_5001982241" evidence="4">
    <location>
        <begin position="24"/>
        <end position="215"/>
    </location>
</feature>
<feature type="domain" description="Spaetzle" evidence="5">
    <location>
        <begin position="127"/>
        <end position="211"/>
    </location>
</feature>
<protein>
    <submittedName>
        <fullName evidence="6">Protein spaetzle</fullName>
    </submittedName>
</protein>
<evidence type="ECO:0000256" key="4">
    <source>
        <dbReference type="SAM" id="SignalP"/>
    </source>
</evidence>
<dbReference type="Pfam" id="PF16077">
    <property type="entry name" value="Spaetzle"/>
    <property type="match status" value="1"/>
</dbReference>
<dbReference type="OrthoDB" id="6359065at2759"/>
<keyword evidence="2" id="KW-1015">Disulfide bond</keyword>
<accession>A0A0A1WH61</accession>
<dbReference type="GO" id="GO:0021556">
    <property type="term" value="P:central nervous system formation"/>
    <property type="evidence" value="ECO:0007669"/>
    <property type="project" value="TreeGrafter"/>
</dbReference>
<dbReference type="GO" id="GO:0008083">
    <property type="term" value="F:growth factor activity"/>
    <property type="evidence" value="ECO:0007669"/>
    <property type="project" value="TreeGrafter"/>
</dbReference>
<dbReference type="InterPro" id="IPR029034">
    <property type="entry name" value="Cystine-knot_cytokine"/>
</dbReference>
<dbReference type="PANTHER" id="PTHR23199:SF12">
    <property type="entry name" value="NEUROTROPHIN 1-RELATED"/>
    <property type="match status" value="1"/>
</dbReference>
<dbReference type="GeneID" id="105212255"/>
<keyword evidence="1 4" id="KW-0732">Signal</keyword>
<dbReference type="EMBL" id="GBXI01016075">
    <property type="protein sequence ID" value="JAC98216.1"/>
    <property type="molecule type" value="Transcribed_RNA"/>
</dbReference>
<evidence type="ECO:0000313" key="6">
    <source>
        <dbReference type="EMBL" id="JAC98216.1"/>
    </source>
</evidence>
<dbReference type="InterPro" id="IPR032104">
    <property type="entry name" value="Spaetzle"/>
</dbReference>
<proteinExistence type="predicted"/>
<reference evidence="6" key="2">
    <citation type="journal article" date="2015" name="Gigascience">
        <title>Reconstructing a comprehensive transcriptome assembly of a white-pupal translocated strain of the pest fruit fly Bactrocera cucurbitae.</title>
        <authorList>
            <person name="Sim S.B."/>
            <person name="Calla B."/>
            <person name="Hall B."/>
            <person name="DeRego T."/>
            <person name="Geib S.M."/>
        </authorList>
    </citation>
    <scope>NUCLEOTIDE SEQUENCE</scope>
</reference>
<dbReference type="Gene3D" id="2.10.90.10">
    <property type="entry name" value="Cystine-knot cytokines"/>
    <property type="match status" value="1"/>
</dbReference>
<feature type="signal peptide" evidence="4">
    <location>
        <begin position="1"/>
        <end position="23"/>
    </location>
</feature>